<reference evidence="2" key="1">
    <citation type="submission" date="2022-11" db="UniProtKB">
        <authorList>
            <consortium name="WormBaseParasite"/>
        </authorList>
    </citation>
    <scope>IDENTIFICATION</scope>
</reference>
<protein>
    <submittedName>
        <fullName evidence="2">Cytochrome P450</fullName>
    </submittedName>
</protein>
<organism evidence="1 2">
    <name type="scientific">Panagrolaimus sp. JU765</name>
    <dbReference type="NCBI Taxonomy" id="591449"/>
    <lineage>
        <taxon>Eukaryota</taxon>
        <taxon>Metazoa</taxon>
        <taxon>Ecdysozoa</taxon>
        <taxon>Nematoda</taxon>
        <taxon>Chromadorea</taxon>
        <taxon>Rhabditida</taxon>
        <taxon>Tylenchina</taxon>
        <taxon>Panagrolaimomorpha</taxon>
        <taxon>Panagrolaimoidea</taxon>
        <taxon>Panagrolaimidae</taxon>
        <taxon>Panagrolaimus</taxon>
    </lineage>
</organism>
<sequence length="488" mass="57289">MFWFLVGILLVSFVYYYFVYYHVGYFKRRGIPTAPIKEPFWNHLNYFIDRETPFYYAYDKWTEKFGKVFGFFLGWRRVLMISDLEMAQDVLYRQYDNFDQRMVIPLERLDHLWDRRYIMNATGNKYRRIRSLVVQCFTPAMIRKVTPKINDAAKSFVKILKEKVENESGPIVVQRHVLEYVMDMLCRLVLGTQESLQFKNPYVNKVEQLMGSYSRTPVQRFSYLCTPFNTFWIPFYEAYNYFFPDHRMQMITDLFVKVTQRKKIRDELAEKGQRVDEKDFIDVMIDAEDNSVEDSKFKKQLTPKEVIINCAVLVNGGLETTSNAAISSICALAKYPQYQQSLYEEIMDSIDENSSENMFDQLKNMKLLDSFIKEVLRLNPSAPQTINRRTVNTTTIGNGKQKVEKGTYVFVNIRALQRNPEIWGDDASEFKPERFFDLTPEQNNAFLAFGGGPKICPGILLANVAIKLMIIHLLKDKHHSNNHNNSAN</sequence>
<dbReference type="WBParaSite" id="JU765_v2.g12890.t1">
    <property type="protein sequence ID" value="JU765_v2.g12890.t1"/>
    <property type="gene ID" value="JU765_v2.g12890"/>
</dbReference>
<evidence type="ECO:0000313" key="1">
    <source>
        <dbReference type="Proteomes" id="UP000887576"/>
    </source>
</evidence>
<proteinExistence type="predicted"/>
<evidence type="ECO:0000313" key="2">
    <source>
        <dbReference type="WBParaSite" id="JU765_v2.g12890.t1"/>
    </source>
</evidence>
<accession>A0AC34Q4R4</accession>
<name>A0AC34Q4R4_9BILA</name>
<dbReference type="Proteomes" id="UP000887576">
    <property type="component" value="Unplaced"/>
</dbReference>